<proteinExistence type="predicted"/>
<dbReference type="STRING" id="571438.SAMN05192586_10455"/>
<dbReference type="Proteomes" id="UP000199355">
    <property type="component" value="Unassembled WGS sequence"/>
</dbReference>
<evidence type="ECO:0000313" key="2">
    <source>
        <dbReference type="Proteomes" id="UP000199355"/>
    </source>
</evidence>
<evidence type="ECO:0000313" key="1">
    <source>
        <dbReference type="EMBL" id="SDF35018.1"/>
    </source>
</evidence>
<name>A0A1G7KCJ7_9BACT</name>
<dbReference type="RefSeq" id="WP_092153018.1">
    <property type="nucleotide sequence ID" value="NZ_FNBX01000004.1"/>
</dbReference>
<protein>
    <submittedName>
        <fullName evidence="1">Uncharacterized protein</fullName>
    </submittedName>
</protein>
<accession>A0A1G7KCJ7</accession>
<dbReference type="AlphaFoldDB" id="A0A1G7KCJ7"/>
<sequence length="124" mass="13808">MNNANGHPAKIRYTYTVDAAARLQTAHGVWGGVNPQGEIEMNFYNESDTLPPYSEQLVAPDGSIGHEIIPGEEEAREVTRFVHSRVLLNYHTARAVLEWLEDRVAALEEEGAPGMYDADLDIEQ</sequence>
<organism evidence="1 2">
    <name type="scientific">Desulfovibrio legallii</name>
    <dbReference type="NCBI Taxonomy" id="571438"/>
    <lineage>
        <taxon>Bacteria</taxon>
        <taxon>Pseudomonadati</taxon>
        <taxon>Thermodesulfobacteriota</taxon>
        <taxon>Desulfovibrionia</taxon>
        <taxon>Desulfovibrionales</taxon>
        <taxon>Desulfovibrionaceae</taxon>
        <taxon>Desulfovibrio</taxon>
    </lineage>
</organism>
<keyword evidence="2" id="KW-1185">Reference proteome</keyword>
<gene>
    <name evidence="1" type="ORF">SAMN05192586_10455</name>
</gene>
<dbReference type="OrthoDB" id="2991384at2"/>
<reference evidence="2" key="1">
    <citation type="submission" date="2016-10" db="EMBL/GenBank/DDBJ databases">
        <authorList>
            <person name="Varghese N."/>
            <person name="Submissions S."/>
        </authorList>
    </citation>
    <scope>NUCLEOTIDE SEQUENCE [LARGE SCALE GENOMIC DNA]</scope>
    <source>
        <strain evidence="2">KHC7</strain>
    </source>
</reference>
<dbReference type="EMBL" id="FNBX01000004">
    <property type="protein sequence ID" value="SDF35018.1"/>
    <property type="molecule type" value="Genomic_DNA"/>
</dbReference>